<dbReference type="InterPro" id="IPR004638">
    <property type="entry name" value="EmrB-like"/>
</dbReference>
<dbReference type="InterPro" id="IPR011701">
    <property type="entry name" value="MFS"/>
</dbReference>
<keyword evidence="5 7" id="KW-1133">Transmembrane helix</keyword>
<accession>A0A087VW64</accession>
<gene>
    <name evidence="9" type="ORF">BINDI_1294</name>
</gene>
<dbReference type="InterPro" id="IPR020846">
    <property type="entry name" value="MFS_dom"/>
</dbReference>
<reference evidence="9 10" key="1">
    <citation type="journal article" date="2014" name="Appl. Environ. Microbiol.">
        <title>Genomic encyclopedia of type strains of the genus Bifidobacterium.</title>
        <authorList>
            <person name="Milani C."/>
            <person name="Lugli G.A."/>
            <person name="Duranti S."/>
            <person name="Turroni F."/>
            <person name="Bottacini F."/>
            <person name="Mangifesta M."/>
            <person name="Sanchez B."/>
            <person name="Viappiani A."/>
            <person name="Mancabelli L."/>
            <person name="Taminiau B."/>
            <person name="Delcenserie V."/>
            <person name="Barrangou R."/>
            <person name="Margolles A."/>
            <person name="van Sinderen D."/>
            <person name="Ventura M."/>
        </authorList>
    </citation>
    <scope>NUCLEOTIDE SEQUENCE [LARGE SCALE GENOMIC DNA]</scope>
    <source>
        <strain evidence="9 10">LMG 11587</strain>
    </source>
</reference>
<dbReference type="AlphaFoldDB" id="A0A087VW64"/>
<dbReference type="EMBL" id="CP006018">
    <property type="protein sequence ID" value="AIC92548.1"/>
    <property type="molecule type" value="Genomic_DNA"/>
</dbReference>
<dbReference type="CDD" id="cd17321">
    <property type="entry name" value="MFS_MMR_MDR_like"/>
    <property type="match status" value="1"/>
</dbReference>
<feature type="transmembrane region" description="Helical" evidence="7">
    <location>
        <begin position="222"/>
        <end position="241"/>
    </location>
</feature>
<feature type="transmembrane region" description="Helical" evidence="7">
    <location>
        <begin position="427"/>
        <end position="448"/>
    </location>
</feature>
<evidence type="ECO:0000256" key="1">
    <source>
        <dbReference type="ARBA" id="ARBA00004651"/>
    </source>
</evidence>
<proteinExistence type="predicted"/>
<dbReference type="RefSeq" id="WP_033491111.1">
    <property type="nucleotide sequence ID" value="NZ_CP006018.1"/>
</dbReference>
<dbReference type="PANTHER" id="PTHR42718">
    <property type="entry name" value="MAJOR FACILITATOR SUPERFAMILY MULTIDRUG TRANSPORTER MFSC"/>
    <property type="match status" value="1"/>
</dbReference>
<dbReference type="PROSITE" id="PS50850">
    <property type="entry name" value="MFS"/>
    <property type="match status" value="1"/>
</dbReference>
<dbReference type="Proteomes" id="UP000028569">
    <property type="component" value="Chromosome"/>
</dbReference>
<dbReference type="Gene3D" id="1.20.1720.10">
    <property type="entry name" value="Multidrug resistance protein D"/>
    <property type="match status" value="1"/>
</dbReference>
<dbReference type="NCBIfam" id="TIGR00711">
    <property type="entry name" value="efflux_EmrB"/>
    <property type="match status" value="1"/>
</dbReference>
<feature type="transmembrane region" description="Helical" evidence="7">
    <location>
        <begin position="137"/>
        <end position="160"/>
    </location>
</feature>
<evidence type="ECO:0000256" key="4">
    <source>
        <dbReference type="ARBA" id="ARBA00022692"/>
    </source>
</evidence>
<evidence type="ECO:0000259" key="8">
    <source>
        <dbReference type="PROSITE" id="PS50850"/>
    </source>
</evidence>
<keyword evidence="10" id="KW-1185">Reference proteome</keyword>
<dbReference type="InterPro" id="IPR036259">
    <property type="entry name" value="MFS_trans_sf"/>
</dbReference>
<keyword evidence="4 7" id="KW-0812">Transmembrane</keyword>
<evidence type="ECO:0000256" key="3">
    <source>
        <dbReference type="ARBA" id="ARBA00022475"/>
    </source>
</evidence>
<dbReference type="OrthoDB" id="7375466at2"/>
<name>A0A087VW64_9BIFI</name>
<dbReference type="GO" id="GO:0005886">
    <property type="term" value="C:plasma membrane"/>
    <property type="evidence" value="ECO:0007669"/>
    <property type="project" value="UniProtKB-SubCell"/>
</dbReference>
<evidence type="ECO:0000313" key="9">
    <source>
        <dbReference type="EMBL" id="AIC92548.1"/>
    </source>
</evidence>
<organism evidence="9 10">
    <name type="scientific">Bifidobacterium [indicum] DSM 20214 = LMG 11587</name>
    <dbReference type="NCBI Taxonomy" id="1341694"/>
    <lineage>
        <taxon>Bacteria</taxon>
        <taxon>Bacillati</taxon>
        <taxon>Actinomycetota</taxon>
        <taxon>Actinomycetes</taxon>
        <taxon>Bifidobacteriales</taxon>
        <taxon>Bifidobacteriaceae</taxon>
        <taxon>Bifidobacterium</taxon>
    </lineage>
</organism>
<evidence type="ECO:0000256" key="2">
    <source>
        <dbReference type="ARBA" id="ARBA00022448"/>
    </source>
</evidence>
<evidence type="ECO:0000256" key="6">
    <source>
        <dbReference type="ARBA" id="ARBA00023136"/>
    </source>
</evidence>
<feature type="domain" description="Major facilitator superfamily (MFS) profile" evidence="8">
    <location>
        <begin position="12"/>
        <end position="453"/>
    </location>
</feature>
<feature type="transmembrane region" description="Helical" evidence="7">
    <location>
        <begin position="397"/>
        <end position="415"/>
    </location>
</feature>
<feature type="transmembrane region" description="Helical" evidence="7">
    <location>
        <begin position="78"/>
        <end position="101"/>
    </location>
</feature>
<evidence type="ECO:0000256" key="7">
    <source>
        <dbReference type="SAM" id="Phobius"/>
    </source>
</evidence>
<keyword evidence="6 7" id="KW-0472">Membrane</keyword>
<feature type="transmembrane region" description="Helical" evidence="7">
    <location>
        <begin position="293"/>
        <end position="314"/>
    </location>
</feature>
<feature type="transmembrane region" description="Helical" evidence="7">
    <location>
        <begin position="326"/>
        <end position="343"/>
    </location>
</feature>
<protein>
    <submittedName>
        <fullName evidence="9">Major facilitator superfamily transporter permease</fullName>
    </submittedName>
</protein>
<dbReference type="KEGG" id="bii:BINDI_1294"/>
<dbReference type="PRINTS" id="PR01036">
    <property type="entry name" value="TCRTETB"/>
</dbReference>
<keyword evidence="2" id="KW-0813">Transport</keyword>
<dbReference type="HOGENOM" id="CLU_000960_28_2_11"/>
<dbReference type="PANTHER" id="PTHR42718:SF46">
    <property type="entry name" value="BLR6921 PROTEIN"/>
    <property type="match status" value="1"/>
</dbReference>
<evidence type="ECO:0000256" key="5">
    <source>
        <dbReference type="ARBA" id="ARBA00022989"/>
    </source>
</evidence>
<feature type="transmembrane region" description="Helical" evidence="7">
    <location>
        <begin position="54"/>
        <end position="71"/>
    </location>
</feature>
<keyword evidence="3" id="KW-1003">Cell membrane</keyword>
<evidence type="ECO:0000313" key="10">
    <source>
        <dbReference type="Proteomes" id="UP000028569"/>
    </source>
</evidence>
<comment type="subcellular location">
    <subcellularLocation>
        <location evidence="1">Cell membrane</location>
        <topology evidence="1">Multi-pass membrane protein</topology>
    </subcellularLocation>
</comment>
<feature type="transmembrane region" description="Helical" evidence="7">
    <location>
        <begin position="349"/>
        <end position="368"/>
    </location>
</feature>
<dbReference type="SUPFAM" id="SSF103473">
    <property type="entry name" value="MFS general substrate transporter"/>
    <property type="match status" value="1"/>
</dbReference>
<feature type="transmembrane region" description="Helical" evidence="7">
    <location>
        <begin position="166"/>
        <end position="186"/>
    </location>
</feature>
<dbReference type="Gene3D" id="1.20.1250.20">
    <property type="entry name" value="MFS general substrate transporter like domains"/>
    <property type="match status" value="1"/>
</dbReference>
<dbReference type="Pfam" id="PF07690">
    <property type="entry name" value="MFS_1"/>
    <property type="match status" value="2"/>
</dbReference>
<sequence>MRKHKPTSSFWILGLTSLGFFMSMMDSMIVTTASTAIRHDFGISITSLQWALNAYNVTIAAVLLVGAALGNRFGHRTVYMAGMAVFVLGSLMAALSGSIAVLIAARVVQGVGASVLTPMSMTILASGTPPERRGKALGIYSGIGGLGLIVGPALGGLIVSQLTWQWIFWINIPIGLAGIWLSHKYLPEDTPGNGRINLVDAVLVIIASVALILGLSDKSWSRFSIVLGLAGVALWAVLMLRQRGQSNPMIPLSFFRSPSFDGGNLATFLLYASMYGVVFFLPQQLQVVGGAKALVAGLELLPWTGTLVVVAPLAGKWVDRFGERMVAALGLFLQGLGYFWIGLTTGGEFTYAALVLPLIISGAGLSMAGPALQKAVLGAVPSADSGKASGIYNMSRLLGGAVGVAVSVLVFYARGSASSPAAFTSGFKAAMLTAAVLSLLGLPAAAAIGRSESK</sequence>
<dbReference type="GO" id="GO:0022857">
    <property type="term" value="F:transmembrane transporter activity"/>
    <property type="evidence" value="ECO:0007669"/>
    <property type="project" value="InterPro"/>
</dbReference>
<feature type="transmembrane region" description="Helical" evidence="7">
    <location>
        <begin position="198"/>
        <end position="216"/>
    </location>
</feature>
<feature type="transmembrane region" description="Helical" evidence="7">
    <location>
        <begin position="262"/>
        <end position="281"/>
    </location>
</feature>